<reference evidence="2" key="3">
    <citation type="submission" date="2015-03" db="EMBL/GenBank/DDBJ databases">
        <authorList>
            <person name="Murphy D."/>
        </authorList>
    </citation>
    <scope>NUCLEOTIDE SEQUENCE [LARGE SCALE GENOMIC DNA]</scope>
    <source>
        <strain evidence="2">A125KOH2</strain>
    </source>
</reference>
<dbReference type="PANTHER" id="PTHR15020">
    <property type="entry name" value="FLAVIN REDUCTASE-RELATED"/>
    <property type="match status" value="1"/>
</dbReference>
<evidence type="ECO:0000313" key="4">
    <source>
        <dbReference type="Proteomes" id="UP000044625"/>
    </source>
</evidence>
<proteinExistence type="predicted"/>
<dbReference type="Proteomes" id="UP000044625">
    <property type="component" value="Unassembled WGS sequence"/>
</dbReference>
<dbReference type="EMBL" id="CQAZ01000036">
    <property type="protein sequence ID" value="CNI25839.1"/>
    <property type="molecule type" value="Genomic_DNA"/>
</dbReference>
<evidence type="ECO:0000313" key="3">
    <source>
        <dbReference type="EMBL" id="CRY68932.1"/>
    </source>
</evidence>
<feature type="domain" description="NAD(P)-binding" evidence="1">
    <location>
        <begin position="12"/>
        <end position="193"/>
    </location>
</feature>
<name>A0A0T9QS91_9GAMM</name>
<evidence type="ECO:0000313" key="2">
    <source>
        <dbReference type="EMBL" id="CNI25839.1"/>
    </source>
</evidence>
<dbReference type="RefSeq" id="WP_049614435.1">
    <property type="nucleotide sequence ID" value="NZ_CAWMMU010000028.1"/>
</dbReference>
<dbReference type="InterPro" id="IPR036291">
    <property type="entry name" value="NAD(P)-bd_dom_sf"/>
</dbReference>
<evidence type="ECO:0000259" key="1">
    <source>
        <dbReference type="Pfam" id="PF13460"/>
    </source>
</evidence>
<dbReference type="OrthoDB" id="9803892at2"/>
<dbReference type="Pfam" id="PF13460">
    <property type="entry name" value="NAD_binding_10"/>
    <property type="match status" value="1"/>
</dbReference>
<dbReference type="STRING" id="1288385.ERS137968_04062"/>
<dbReference type="SUPFAM" id="SSF51735">
    <property type="entry name" value="NAD(P)-binding Rossmann-fold domains"/>
    <property type="match status" value="1"/>
</dbReference>
<gene>
    <name evidence="2" type="ORF">ERS008529_03527</name>
    <name evidence="3" type="ORF">ERS137968_04062</name>
</gene>
<protein>
    <submittedName>
        <fullName evidence="2">Flavin reductase</fullName>
        <ecNumber evidence="2">1.5.1.30</ecNumber>
    </submittedName>
</protein>
<organism evidence="2 5">
    <name type="scientific">Yersinia pekkanenii</name>
    <dbReference type="NCBI Taxonomy" id="1288385"/>
    <lineage>
        <taxon>Bacteria</taxon>
        <taxon>Pseudomonadati</taxon>
        <taxon>Pseudomonadota</taxon>
        <taxon>Gammaproteobacteria</taxon>
        <taxon>Enterobacterales</taxon>
        <taxon>Yersiniaceae</taxon>
        <taxon>Yersinia</taxon>
    </lineage>
</organism>
<dbReference type="Proteomes" id="UP000045840">
    <property type="component" value="Unassembled WGS sequence"/>
</dbReference>
<dbReference type="InterPro" id="IPR016040">
    <property type="entry name" value="NAD(P)-bd_dom"/>
</dbReference>
<sequence>MKPWLIFGAGHGVGAHLLALANQHTDAAANPRSVTLLIRNQQQAEELRRQGLTVVCGDACDPASVLKACQLAGPEAAIISTLGSRSADYQGNRLIIDTAEQLGLKRMLLVTSIGCGDSWPTLSPAARKVFGQAVREKSLAESWLQTSNLIYTLIRPGGLLDKPATGKAIRLQTEAHGRVTRADVAQHLSLIIEDTTTYHQVFALVEPGLISSLVINIS</sequence>
<dbReference type="CDD" id="cd05243">
    <property type="entry name" value="SDR_a5"/>
    <property type="match status" value="1"/>
</dbReference>
<dbReference type="PANTHER" id="PTHR15020:SF50">
    <property type="entry name" value="UPF0659 PROTEIN YMR090W"/>
    <property type="match status" value="1"/>
</dbReference>
<dbReference type="Gene3D" id="3.40.50.720">
    <property type="entry name" value="NAD(P)-binding Rossmann-like Domain"/>
    <property type="match status" value="1"/>
</dbReference>
<dbReference type="EMBL" id="CWJL01000028">
    <property type="protein sequence ID" value="CRY68932.1"/>
    <property type="molecule type" value="Genomic_DNA"/>
</dbReference>
<dbReference type="EC" id="1.5.1.30" evidence="2"/>
<evidence type="ECO:0000313" key="5">
    <source>
        <dbReference type="Proteomes" id="UP000045840"/>
    </source>
</evidence>
<reference evidence="5" key="1">
    <citation type="submission" date="2015-03" db="EMBL/GenBank/DDBJ databases">
        <authorList>
            <consortium name="Pathogen Informatics"/>
        </authorList>
    </citation>
    <scope>NUCLEOTIDE SEQUENCE [LARGE SCALE GENOMIC DNA]</scope>
    <source>
        <strain evidence="5">A125KOH2</strain>
    </source>
</reference>
<accession>A0A0T9QS91</accession>
<keyword evidence="4" id="KW-1185">Reference proteome</keyword>
<dbReference type="AlphaFoldDB" id="A0A0T9QS91"/>
<reference evidence="3 4" key="2">
    <citation type="submission" date="2015-03" db="EMBL/GenBank/DDBJ databases">
        <authorList>
            <consortium name="Pathogen Informatics"/>
            <person name="Murphy D."/>
        </authorList>
    </citation>
    <scope>NUCLEOTIDE SEQUENCE [LARGE SCALE GENOMIC DNA]</scope>
    <source>
        <strain evidence="4">type strain: CIP110230</strain>
        <strain evidence="3">Type strain: CIP110230</strain>
    </source>
</reference>
<dbReference type="GO" id="GO:0042602">
    <property type="term" value="F:riboflavin reductase (NADPH) activity"/>
    <property type="evidence" value="ECO:0007669"/>
    <property type="project" value="UniProtKB-EC"/>
</dbReference>
<keyword evidence="2" id="KW-0560">Oxidoreductase</keyword>